<evidence type="ECO:0000313" key="11">
    <source>
        <dbReference type="EMBL" id="CRI52432.1"/>
    </source>
</evidence>
<evidence type="ECO:0000313" key="10">
    <source>
        <dbReference type="EMBL" id="CRI50175.1"/>
    </source>
</evidence>
<accession>A0A0F7WI89</accession>
<dbReference type="RefSeq" id="WP_010882800.1">
    <property type="nucleotide sequence ID" value="NZ_LN846980.1"/>
</dbReference>
<keyword evidence="2" id="KW-0472">Membrane</keyword>
<dbReference type="EMBL" id="LN847002">
    <property type="protein sequence ID" value="CRI40025.1"/>
    <property type="molecule type" value="Genomic_DNA"/>
</dbReference>
<gene>
    <name evidence="3" type="ordered locus">CPn_0150</name>
    <name evidence="4" type="ORF">BN1224_CV15_B_00820</name>
    <name evidence="6" type="ORF">BN1224_H12_AY_00010</name>
    <name evidence="7" type="ORF">BN1224_MUL2216_D_00010</name>
    <name evidence="8" type="ORF">BN1224_Panola_B_00880</name>
    <name evidence="10" type="ORF">BN1224_PB1_B_01440</name>
    <name evidence="9" type="ORF">BN1224_U1271_A_01530</name>
    <name evidence="11" type="ORF">BN1224_Wien2_B_01430</name>
    <name evidence="5" type="ORF">CWL029c_B_00860</name>
</gene>
<dbReference type="EMBL" id="LN847230">
    <property type="protein sequence ID" value="CRI46749.1"/>
    <property type="molecule type" value="Genomic_DNA"/>
</dbReference>
<feature type="transmembrane region" description="Helical" evidence="2">
    <location>
        <begin position="80"/>
        <end position="99"/>
    </location>
</feature>
<evidence type="ECO:0000313" key="9">
    <source>
        <dbReference type="EMBL" id="CRI49043.1"/>
    </source>
</evidence>
<dbReference type="KEGG" id="cpn:CPn_0150"/>
<dbReference type="EMBL" id="LN847240">
    <property type="protein sequence ID" value="CRI50175.1"/>
    <property type="molecule type" value="Genomic_DNA"/>
</dbReference>
<dbReference type="PATRIC" id="fig|115713.3.peg.170"/>
<protein>
    <submittedName>
        <fullName evidence="5">Uncharacterized protein</fullName>
    </submittedName>
</protein>
<dbReference type="EMBL" id="LN846998">
    <property type="protein sequence ID" value="CRI37759.1"/>
    <property type="molecule type" value="Genomic_DNA"/>
</dbReference>
<dbReference type="EMBL" id="LN847225">
    <property type="protein sequence ID" value="CRI45621.1"/>
    <property type="molecule type" value="Genomic_DNA"/>
</dbReference>
<dbReference type="EMBL" id="LN847249">
    <property type="protein sequence ID" value="CRI52432.1"/>
    <property type="molecule type" value="Genomic_DNA"/>
</dbReference>
<keyword evidence="2" id="KW-1133">Transmembrane helix</keyword>
<evidence type="ECO:0000256" key="1">
    <source>
        <dbReference type="SAM" id="Coils"/>
    </source>
</evidence>
<name>A0A0F7WI89_CHLPN</name>
<dbReference type="EMBL" id="AE001363">
    <property type="protein sequence ID" value="AAD18303.1"/>
    <property type="molecule type" value="Genomic_DNA"/>
</dbReference>
<evidence type="ECO:0000313" key="7">
    <source>
        <dbReference type="EMBL" id="CRI45621.1"/>
    </source>
</evidence>
<proteinExistence type="predicted"/>
<keyword evidence="2" id="KW-0812">Transmembrane</keyword>
<dbReference type="Proteomes" id="UP000000801">
    <property type="component" value="Chromosome"/>
</dbReference>
<evidence type="ECO:0000313" key="4">
    <source>
        <dbReference type="EMBL" id="CRI37759.1"/>
    </source>
</evidence>
<evidence type="ECO:0000313" key="12">
    <source>
        <dbReference type="Proteomes" id="UP000000801"/>
    </source>
</evidence>
<feature type="transmembrane region" description="Helical" evidence="2">
    <location>
        <begin position="868"/>
        <end position="886"/>
    </location>
</feature>
<reference evidence="5" key="2">
    <citation type="submission" date="2015-05" db="EMBL/GenBank/DDBJ databases">
        <authorList>
            <person name="Rattei Thomas"/>
        </authorList>
    </citation>
    <scope>NUCLEOTIDE SEQUENCE</scope>
    <source>
        <strain evidence="4">CV15</strain>
        <strain evidence="5">CWL029c</strain>
        <strain evidence="6">H12</strain>
        <strain evidence="7">MUL2216</strain>
        <strain evidence="8">Panola</strain>
        <strain evidence="10">PB1</strain>
        <strain evidence="9">U1271</strain>
        <strain evidence="11">Wien2</strain>
    </source>
</reference>
<feature type="transmembrane region" description="Helical" evidence="2">
    <location>
        <begin position="843"/>
        <end position="862"/>
    </location>
</feature>
<sequence length="1537" mass="173805">MASSSNNSTKQDGIPSWVNPNVQWNRASQVGDQEANSLTPEAQTSRSWFSDRKHFLEVLDVSLEEMENNDLKKYSRYKTIILIATLVTVAITCIVPISMVFGIPMWVPCLILFGAGLSSAFLSHRLQSKCKEIHLRYRAYQIYRQQLLSQYPDLRKSTLYKYSITHVKPKKGFVGKLVENLRPDLHKNKDDGGAAADSRLDFAGYGVKHYQTDALLGVSGVNSVEWQRLASLIMSVKNDILNDVGSREPIDKAQRSALVVSGKDIGGEIQPGGILDISRDILAICGYGMNVGVEAKKAIDQYKKWYLNSSTFIAWNPQLPAIAQSYLLEQQRHLDYAAKIFQDLSALTTAHGTGQALEDLDSLLCYYDQLIESKGVGEKIIASIHQKHLDLAMQDSCDQEHLKKWSNLYHVFSITIKEFTEGKLEQNEVVSRIQRLRGKLEKSKCSILGNCRTNAEYATKSEKKLADYLLQIGDREPFLTGMHKAIATGKAIQGKVEGVISQHPEKQIMMLRCSIERLEGMLRREDWGAILQKNEDEVLALKSTMEAQLQGFKDLVGTWEGKYQEFKKNKLSKVLVYDFTKSYSNLLNRLEVLHAESSTDDLVLHVDRMSEDLKKTIEEIDGNLFQVTPEELSLLAREYQGLMNELPLIVQEGNRLQEAISSEGVSQGLMLLNSLLNRDEKINKNIESSRKNLVAIAKQARSDARNIDSQGLAPLIQRNRASLDNILQNMYLFNGSIRNIHALDTETLVATSSNMFSAMHTFDWNIYTNLLDVLEIQSKPAPAPMENPDLPGALPEEVQDAVAEDVSGTHRLHHQVLKRRCADLKNMISQLQKSINKWGMAKAIVLGIVAVLFCVLSAIFIGQNILSLLILSCVGLLLTQVCPLIFDRISKSKEFEKQVLETAQSLIPATKILPSEFNNKDLNRLAKLQDNLNLEGFGPTWARNIVSDLEGIPTKEKSLKDLTKEFRKDSKNLNKRIKRRFKEGLGQEAPVVRPTIPQDIRGAEVFAELHRELEHLQKQKEEISIRGDALVQERMGLCLEKSKYDNEKAHAAAMTKKVGKLQNIDRLQKNNETYVRIQNFFRTLIQEKLGRDTVQEIDVVKEAKELHELAAIIYGNTSGKSQKQRAKKQFKENVLHIAGKGQLELLEAYLNVTASQGLCRHQMQASFRERILLNPDGAKHGEAERTLASREEMLKTLGLSYLTPFVRFSSPESTQSGYNQILKVREQLFDIEQRLQNQETVSPEDYAAVQAALAAYVRKHESLIVSTYGLGAQEGQTSSKVTTLMRDLHAVEELVEMGVETYRLNRSDQILHRVHSVLHSHLRDCDSSGNGIIDVVKKLFELLNNNGNNPNDPECQKYMQILLDAPVSLLYGAFKSFKNEFLLNFTELNIANSTKAAEEEAKRYVEEKGRGFETYWEEAKQRLEAIAAELDDLRNQETLLEQEIRLANLKISIFSDLNLREKVSVEKAALEEEIQGIQEQYAEMQGIEDLELKQKFEDLQKKLEALEERLLQIGRRIDSSVDKQKELLGLLGREEAA</sequence>
<reference evidence="3 12" key="1">
    <citation type="journal article" date="1999" name="Nat. Genet.">
        <title>Comparative genomes of Chlamydia pneumoniae and C. trachomatis.</title>
        <authorList>
            <person name="Kalman S."/>
            <person name="Mitchell W."/>
            <person name="Marathe R."/>
            <person name="Lammel C."/>
            <person name="Fan J."/>
            <person name="Hyman R.W."/>
            <person name="Olinger L."/>
            <person name="Grimwood J."/>
            <person name="Davis R.W."/>
            <person name="Stephens R.S."/>
        </authorList>
    </citation>
    <scope>NUCLEOTIDE SEQUENCE [LARGE SCALE GENOMIC DNA]</scope>
    <source>
        <strain evidence="3 12">CWL029</strain>
    </source>
</reference>
<evidence type="ECO:0000313" key="5">
    <source>
        <dbReference type="EMBL" id="CRI40025.1"/>
    </source>
</evidence>
<feature type="coiled-coil region" evidence="1">
    <location>
        <begin position="1416"/>
        <end position="1516"/>
    </location>
</feature>
<evidence type="ECO:0000313" key="8">
    <source>
        <dbReference type="EMBL" id="CRI46749.1"/>
    </source>
</evidence>
<evidence type="ECO:0000256" key="2">
    <source>
        <dbReference type="SAM" id="Phobius"/>
    </source>
</evidence>
<dbReference type="EMBL" id="LN847114">
    <property type="protein sequence ID" value="CRI43378.1"/>
    <property type="molecule type" value="Genomic_DNA"/>
</dbReference>
<evidence type="ECO:0000313" key="3">
    <source>
        <dbReference type="EMBL" id="AAD18303.1"/>
    </source>
</evidence>
<evidence type="ECO:0000313" key="6">
    <source>
        <dbReference type="EMBL" id="CRI43378.1"/>
    </source>
</evidence>
<organism evidence="5">
    <name type="scientific">Chlamydia pneumoniae</name>
    <name type="common">Chlamydophila pneumoniae</name>
    <dbReference type="NCBI Taxonomy" id="83558"/>
    <lineage>
        <taxon>Bacteria</taxon>
        <taxon>Pseudomonadati</taxon>
        <taxon>Chlamydiota</taxon>
        <taxon>Chlamydiia</taxon>
        <taxon>Chlamydiales</taxon>
        <taxon>Chlamydiaceae</taxon>
        <taxon>Chlamydia/Chlamydophila group</taxon>
        <taxon>Chlamydia</taxon>
    </lineage>
</organism>
<keyword evidence="1" id="KW-0175">Coiled coil</keyword>
<dbReference type="EMBL" id="LN847242">
    <property type="protein sequence ID" value="CRI49043.1"/>
    <property type="molecule type" value="Genomic_DNA"/>
</dbReference>
<dbReference type="HOGENOM" id="CLU_252357_0_0_0"/>
<feature type="coiled-coil region" evidence="1">
    <location>
        <begin position="1006"/>
        <end position="1033"/>
    </location>
</feature>